<evidence type="ECO:0000313" key="9">
    <source>
        <dbReference type="EMBL" id="CEP16186.1"/>
    </source>
</evidence>
<evidence type="ECO:0000256" key="7">
    <source>
        <dbReference type="SAM" id="MobiDB-lite"/>
    </source>
</evidence>
<keyword evidence="5" id="KW-0539">Nucleus</keyword>
<dbReference type="SUPFAM" id="SSF47459">
    <property type="entry name" value="HLH, helix-loop-helix DNA-binding domain"/>
    <property type="match status" value="1"/>
</dbReference>
<dbReference type="Proteomes" id="UP000054107">
    <property type="component" value="Unassembled WGS sequence"/>
</dbReference>
<keyword evidence="4" id="KW-0804">Transcription</keyword>
<comment type="subcellular location">
    <subcellularLocation>
        <location evidence="1">Nucleus</location>
    </subcellularLocation>
</comment>
<dbReference type="InterPro" id="IPR011598">
    <property type="entry name" value="bHLH_dom"/>
</dbReference>
<dbReference type="GO" id="GO:0000981">
    <property type="term" value="F:DNA-binding transcription factor activity, RNA polymerase II-specific"/>
    <property type="evidence" value="ECO:0007669"/>
    <property type="project" value="TreeGrafter"/>
</dbReference>
<dbReference type="AlphaFoldDB" id="A0A0B7NC87"/>
<keyword evidence="2" id="KW-0805">Transcription regulation</keyword>
<feature type="compositionally biased region" description="Acidic residues" evidence="7">
    <location>
        <begin position="185"/>
        <end position="195"/>
    </location>
</feature>
<feature type="compositionally biased region" description="Low complexity" evidence="7">
    <location>
        <begin position="66"/>
        <end position="98"/>
    </location>
</feature>
<evidence type="ECO:0000256" key="6">
    <source>
        <dbReference type="SAM" id="Coils"/>
    </source>
</evidence>
<evidence type="ECO:0000256" key="4">
    <source>
        <dbReference type="ARBA" id="ARBA00023163"/>
    </source>
</evidence>
<feature type="region of interest" description="Disordered" evidence="7">
    <location>
        <begin position="167"/>
        <end position="220"/>
    </location>
</feature>
<dbReference type="GO" id="GO:0046983">
    <property type="term" value="F:protein dimerization activity"/>
    <property type="evidence" value="ECO:0007669"/>
    <property type="project" value="InterPro"/>
</dbReference>
<feature type="region of interest" description="Disordered" evidence="7">
    <location>
        <begin position="50"/>
        <end position="127"/>
    </location>
</feature>
<dbReference type="Pfam" id="PF00010">
    <property type="entry name" value="HLH"/>
    <property type="match status" value="1"/>
</dbReference>
<dbReference type="EMBL" id="LN732886">
    <property type="protein sequence ID" value="CEP16186.1"/>
    <property type="molecule type" value="Genomic_DNA"/>
</dbReference>
<evidence type="ECO:0000256" key="3">
    <source>
        <dbReference type="ARBA" id="ARBA00023125"/>
    </source>
</evidence>
<gene>
    <name evidence="9" type="primary">PARPA_10432.1 scaffold 40485</name>
</gene>
<dbReference type="OrthoDB" id="5778525at2759"/>
<dbReference type="PROSITE" id="PS50888">
    <property type="entry name" value="BHLH"/>
    <property type="match status" value="1"/>
</dbReference>
<dbReference type="InterPro" id="IPR052207">
    <property type="entry name" value="Max-like/E-box_TFs"/>
</dbReference>
<organism evidence="9 10">
    <name type="scientific">Parasitella parasitica</name>
    <dbReference type="NCBI Taxonomy" id="35722"/>
    <lineage>
        <taxon>Eukaryota</taxon>
        <taxon>Fungi</taxon>
        <taxon>Fungi incertae sedis</taxon>
        <taxon>Mucoromycota</taxon>
        <taxon>Mucoromycotina</taxon>
        <taxon>Mucoromycetes</taxon>
        <taxon>Mucorales</taxon>
        <taxon>Mucorineae</taxon>
        <taxon>Mucoraceae</taxon>
        <taxon>Parasitella</taxon>
    </lineage>
</organism>
<evidence type="ECO:0000256" key="1">
    <source>
        <dbReference type="ARBA" id="ARBA00004123"/>
    </source>
</evidence>
<dbReference type="GO" id="GO:0000978">
    <property type="term" value="F:RNA polymerase II cis-regulatory region sequence-specific DNA binding"/>
    <property type="evidence" value="ECO:0007669"/>
    <property type="project" value="TreeGrafter"/>
</dbReference>
<keyword evidence="3" id="KW-0238">DNA-binding</keyword>
<evidence type="ECO:0000313" key="10">
    <source>
        <dbReference type="Proteomes" id="UP000054107"/>
    </source>
</evidence>
<evidence type="ECO:0000256" key="5">
    <source>
        <dbReference type="ARBA" id="ARBA00023242"/>
    </source>
</evidence>
<dbReference type="PANTHER" id="PTHR15741">
    <property type="entry name" value="BASIC HELIX-LOOP-HELIX ZIP TRANSCRIPTION FACTOR"/>
    <property type="match status" value="1"/>
</dbReference>
<name>A0A0B7NC87_9FUNG</name>
<dbReference type="STRING" id="35722.A0A0B7NC87"/>
<dbReference type="InterPro" id="IPR036638">
    <property type="entry name" value="HLH_DNA-bd_sf"/>
</dbReference>
<dbReference type="SMART" id="SM00353">
    <property type="entry name" value="HLH"/>
    <property type="match status" value="1"/>
</dbReference>
<dbReference type="CDD" id="cd11405">
    <property type="entry name" value="bHLHzip_MLXIP_like"/>
    <property type="match status" value="1"/>
</dbReference>
<reference evidence="9 10" key="1">
    <citation type="submission" date="2014-09" db="EMBL/GenBank/DDBJ databases">
        <authorList>
            <person name="Ellenberger Sabrina"/>
        </authorList>
    </citation>
    <scope>NUCLEOTIDE SEQUENCE [LARGE SCALE GENOMIC DNA]</scope>
    <source>
        <strain evidence="9 10">CBS 412.66</strain>
    </source>
</reference>
<proteinExistence type="predicted"/>
<dbReference type="PANTHER" id="PTHR15741:SF27">
    <property type="entry name" value="TRANSCRIPTION FACTOR AP-4"/>
    <property type="match status" value="1"/>
</dbReference>
<keyword evidence="6" id="KW-0175">Coiled coil</keyword>
<feature type="coiled-coil region" evidence="6">
    <location>
        <begin position="264"/>
        <end position="294"/>
    </location>
</feature>
<evidence type="ECO:0000256" key="2">
    <source>
        <dbReference type="ARBA" id="ARBA00023015"/>
    </source>
</evidence>
<evidence type="ECO:0000259" key="8">
    <source>
        <dbReference type="PROSITE" id="PS50888"/>
    </source>
</evidence>
<accession>A0A0B7NC87</accession>
<protein>
    <recommendedName>
        <fullName evidence="8">BHLH domain-containing protein</fullName>
    </recommendedName>
</protein>
<feature type="domain" description="BHLH" evidence="8">
    <location>
        <begin position="219"/>
        <end position="270"/>
    </location>
</feature>
<dbReference type="Gene3D" id="4.10.280.10">
    <property type="entry name" value="Helix-loop-helix DNA-binding domain"/>
    <property type="match status" value="1"/>
</dbReference>
<dbReference type="GO" id="GO:0005634">
    <property type="term" value="C:nucleus"/>
    <property type="evidence" value="ECO:0007669"/>
    <property type="project" value="UniProtKB-SubCell"/>
</dbReference>
<sequence length="303" mass="34927">MSEHYHYQQQQHPIHNGTMLNQQPILHQPPIVYGNYRMYNQHQLQYYHPLYQCLPPPPPPHHHHQQQQQQKQSTSSSPISTVSPRESPCTPPNINNNNSKHNIYVPQGTTPSSLMVNPLVPPSPSHHQPLFMDKAVKSTEERVKETIARANAIPMGFYQTEFLEYSNPSSQQMSRKRKRRTATVSDDDDDTEQEYGNDSRKKRFDKGGGGSDELSSDELRRQIHIQSEQKRRAQIKDGFDELRNHLPGCSHKKLSKAALLTRTVQQLEHMKKMQNELLAEIERLVKENSSLKKSATTSYYSST</sequence>
<keyword evidence="10" id="KW-1185">Reference proteome</keyword>